<dbReference type="EMBL" id="APHR01000031">
    <property type="protein sequence ID" value="EMR13194.1"/>
    <property type="molecule type" value="Genomic_DNA"/>
</dbReference>
<evidence type="ECO:0000313" key="3">
    <source>
        <dbReference type="Proteomes" id="UP000012019"/>
    </source>
</evidence>
<dbReference type="PATRIC" id="fig|1286106.3.peg.1271"/>
<name>M7PRY7_9GAMM</name>
<proteinExistence type="predicted"/>
<comment type="caution">
    <text evidence="2">The sequence shown here is derived from an EMBL/GenBank/DDBJ whole genome shotgun (WGS) entry which is preliminary data.</text>
</comment>
<dbReference type="eggNOG" id="ENOG5032Z6F">
    <property type="taxonomic scope" value="Bacteria"/>
</dbReference>
<accession>M7PRY7</accession>
<protein>
    <submittedName>
        <fullName evidence="2">Transmembrane protein</fullName>
    </submittedName>
</protein>
<evidence type="ECO:0000313" key="2">
    <source>
        <dbReference type="EMBL" id="EMR13194.1"/>
    </source>
</evidence>
<sequence>MSVAALLLLWFVLASLPWVNERTFVVIKVNTPKSAWIRLGEVVVYYFVALMVAAGFEQRFSGNIYQQDWEFFVTTLCLFLVLAVPAVVYRHQWLPEQQKQR</sequence>
<dbReference type="STRING" id="1286106.MPL1_06315"/>
<dbReference type="Proteomes" id="UP000012019">
    <property type="component" value="Unassembled WGS sequence"/>
</dbReference>
<dbReference type="OrthoDB" id="5785537at2"/>
<evidence type="ECO:0000256" key="1">
    <source>
        <dbReference type="SAM" id="Phobius"/>
    </source>
</evidence>
<dbReference type="RefSeq" id="WP_009726263.1">
    <property type="nucleotide sequence ID" value="NZ_APHR01000031.1"/>
</dbReference>
<feature type="transmembrane region" description="Helical" evidence="1">
    <location>
        <begin position="69"/>
        <end position="89"/>
    </location>
</feature>
<keyword evidence="1" id="KW-1133">Transmembrane helix</keyword>
<keyword evidence="1" id="KW-0472">Membrane</keyword>
<keyword evidence="1 2" id="KW-0812">Transmembrane</keyword>
<dbReference type="AlphaFoldDB" id="M7PRY7"/>
<gene>
    <name evidence="2" type="ORF">MPL1_06315</name>
</gene>
<dbReference type="InterPro" id="IPR016768">
    <property type="entry name" value="UCP019883"/>
</dbReference>
<reference evidence="2 3" key="1">
    <citation type="journal article" date="2013" name="Genome Announc.">
        <title>Draft Genome Sequence of Methylophaga lonarensis MPLT, a Haloalkaliphilic (Non-Methane-Utilizing) Methylotroph.</title>
        <authorList>
            <person name="Shetty S.A."/>
            <person name="Marathe N.P."/>
            <person name="Munot H."/>
            <person name="Antony C.P."/>
            <person name="Dhotre D.P."/>
            <person name="Murrell J.C."/>
            <person name="Shouche Y.S."/>
        </authorList>
    </citation>
    <scope>NUCLEOTIDE SEQUENCE [LARGE SCALE GENOMIC DNA]</scope>
    <source>
        <strain evidence="2 3">MPL</strain>
    </source>
</reference>
<keyword evidence="3" id="KW-1185">Reference proteome</keyword>
<dbReference type="Pfam" id="PF10993">
    <property type="entry name" value="DUF2818"/>
    <property type="match status" value="1"/>
</dbReference>
<feature type="transmembrane region" description="Helical" evidence="1">
    <location>
        <begin position="35"/>
        <end position="57"/>
    </location>
</feature>
<organism evidence="2 3">
    <name type="scientific">Methylophaga lonarensis MPL</name>
    <dbReference type="NCBI Taxonomy" id="1286106"/>
    <lineage>
        <taxon>Bacteria</taxon>
        <taxon>Pseudomonadati</taxon>
        <taxon>Pseudomonadota</taxon>
        <taxon>Gammaproteobacteria</taxon>
        <taxon>Thiotrichales</taxon>
        <taxon>Piscirickettsiaceae</taxon>
        <taxon>Methylophaga</taxon>
    </lineage>
</organism>